<dbReference type="PANTHER" id="PTHR33619">
    <property type="entry name" value="POLYSACCHARIDE EXPORT PROTEIN GFCE-RELATED"/>
    <property type="match status" value="1"/>
</dbReference>
<dbReference type="PANTHER" id="PTHR33619:SF3">
    <property type="entry name" value="POLYSACCHARIDE EXPORT PROTEIN GFCE-RELATED"/>
    <property type="match status" value="1"/>
</dbReference>
<evidence type="ECO:0000313" key="4">
    <source>
        <dbReference type="Proteomes" id="UP000718564"/>
    </source>
</evidence>
<evidence type="ECO:0000313" key="3">
    <source>
        <dbReference type="EMBL" id="NMG22130.1"/>
    </source>
</evidence>
<comment type="caution">
    <text evidence="3">The sequence shown here is derived from an EMBL/GenBank/DDBJ whole genome shotgun (WGS) entry which is preliminary data.</text>
</comment>
<proteinExistence type="predicted"/>
<accession>A0ABX1PF57</accession>
<feature type="signal peptide" evidence="1">
    <location>
        <begin position="1"/>
        <end position="37"/>
    </location>
</feature>
<sequence length="165" mass="17556">MLNVTIGVRTALIKYLASVGLLMTALPSALVSQSASAAPLVGGILWSADLSNQAQTSTQNLTKRQIHIAVIGEVTAPGAYFLADSTPSDERFTESRSLPTVIKALQAAGGVTLYADTCRIQVRRQASDGSKQTIPVDLCKYRLKKDLSQDIRLQDGDAVVVPFAP</sequence>
<dbReference type="Pfam" id="PF10531">
    <property type="entry name" value="SLBB"/>
    <property type="match status" value="1"/>
</dbReference>
<keyword evidence="4" id="KW-1185">Reference proteome</keyword>
<evidence type="ECO:0000259" key="2">
    <source>
        <dbReference type="Pfam" id="PF10531"/>
    </source>
</evidence>
<protein>
    <recommendedName>
        <fullName evidence="2">Soluble ligand binding domain-containing protein</fullName>
    </recommendedName>
</protein>
<feature type="chain" id="PRO_5045735846" description="Soluble ligand binding domain-containing protein" evidence="1">
    <location>
        <begin position="38"/>
        <end position="165"/>
    </location>
</feature>
<dbReference type="Gene3D" id="3.10.560.10">
    <property type="entry name" value="Outer membrane lipoprotein wza domain like"/>
    <property type="match status" value="1"/>
</dbReference>
<keyword evidence="1" id="KW-0732">Signal</keyword>
<dbReference type="EMBL" id="QMEB01000224">
    <property type="protein sequence ID" value="NMG22130.1"/>
    <property type="molecule type" value="Genomic_DNA"/>
</dbReference>
<feature type="domain" description="Soluble ligand binding" evidence="2">
    <location>
        <begin position="100"/>
        <end position="134"/>
    </location>
</feature>
<name>A0ABX1PF57_9CYAN</name>
<dbReference type="RefSeq" id="WP_169157346.1">
    <property type="nucleotide sequence ID" value="NZ_CAWPJE010000221.1"/>
</dbReference>
<dbReference type="Proteomes" id="UP000718564">
    <property type="component" value="Unassembled WGS sequence"/>
</dbReference>
<organism evidence="3 4">
    <name type="scientific">Brasilonema bromeliae SPC951</name>
    <dbReference type="NCBI Taxonomy" id="385972"/>
    <lineage>
        <taxon>Bacteria</taxon>
        <taxon>Bacillati</taxon>
        <taxon>Cyanobacteriota</taxon>
        <taxon>Cyanophyceae</taxon>
        <taxon>Nostocales</taxon>
        <taxon>Scytonemataceae</taxon>
        <taxon>Brasilonema</taxon>
        <taxon>Bromeliae group (in: Brasilonema)</taxon>
    </lineage>
</organism>
<evidence type="ECO:0000256" key="1">
    <source>
        <dbReference type="SAM" id="SignalP"/>
    </source>
</evidence>
<gene>
    <name evidence="3" type="ORF">DP116_22800</name>
</gene>
<dbReference type="InterPro" id="IPR019554">
    <property type="entry name" value="Soluble_ligand-bd"/>
</dbReference>
<dbReference type="InterPro" id="IPR049712">
    <property type="entry name" value="Poly_export"/>
</dbReference>
<reference evidence="3 4" key="1">
    <citation type="submission" date="2018-06" db="EMBL/GenBank/DDBJ databases">
        <title>Comparative genomics of Brasilonema spp. strains.</title>
        <authorList>
            <person name="Alvarenga D.O."/>
            <person name="Fiore M.F."/>
            <person name="Varani A.M."/>
        </authorList>
    </citation>
    <scope>NUCLEOTIDE SEQUENCE [LARGE SCALE GENOMIC DNA]</scope>
    <source>
        <strain evidence="3 4">SPC951</strain>
    </source>
</reference>